<evidence type="ECO:0000313" key="6">
    <source>
        <dbReference type="EMBL" id="SFV55011.1"/>
    </source>
</evidence>
<evidence type="ECO:0000256" key="1">
    <source>
        <dbReference type="ARBA" id="ARBA00022485"/>
    </source>
</evidence>
<dbReference type="PANTHER" id="PTHR10849">
    <property type="entry name" value="NADH DEHYDROGENASE UBIQUINONE IRON-SULFUR PROTEIN 8, MITOCHONDRIAL"/>
    <property type="match status" value="1"/>
</dbReference>
<keyword evidence="1" id="KW-0004">4Fe-4S</keyword>
<dbReference type="PROSITE" id="PS51379">
    <property type="entry name" value="4FE4S_FER_2"/>
    <property type="match status" value="2"/>
</dbReference>
<sequence length="130" mass="14507">MKWSIDIKGTLSPVSILGAFFDKPNTIAYPKVKKETAKGYRGFHTNVLDSCIGCANCQDVCMNDAIDMIKTDMEYNPKNASQCIPRIDYGRCCWCSLCTDVCPPSSLKLDEEYIGVSNNASEFIYVPKNK</sequence>
<dbReference type="InterPro" id="IPR017896">
    <property type="entry name" value="4Fe4S_Fe-S-bd"/>
</dbReference>
<dbReference type="Gene3D" id="3.30.70.3270">
    <property type="match status" value="1"/>
</dbReference>
<keyword evidence="6" id="KW-0560">Oxidoreductase</keyword>
<name>A0A1W1BNF9_9ZZZZ</name>
<dbReference type="AlphaFoldDB" id="A0A1W1BNF9"/>
<dbReference type="EMBL" id="FPHG01000027">
    <property type="protein sequence ID" value="SFV55011.1"/>
    <property type="molecule type" value="Genomic_DNA"/>
</dbReference>
<organism evidence="6">
    <name type="scientific">hydrothermal vent metagenome</name>
    <dbReference type="NCBI Taxonomy" id="652676"/>
    <lineage>
        <taxon>unclassified sequences</taxon>
        <taxon>metagenomes</taxon>
        <taxon>ecological metagenomes</taxon>
    </lineage>
</organism>
<feature type="domain" description="4Fe-4S ferredoxin-type" evidence="5">
    <location>
        <begin position="83"/>
        <end position="112"/>
    </location>
</feature>
<evidence type="ECO:0000259" key="5">
    <source>
        <dbReference type="PROSITE" id="PS51379"/>
    </source>
</evidence>
<dbReference type="PROSITE" id="PS00198">
    <property type="entry name" value="4FE4S_FER_1"/>
    <property type="match status" value="1"/>
</dbReference>
<evidence type="ECO:0000256" key="2">
    <source>
        <dbReference type="ARBA" id="ARBA00022723"/>
    </source>
</evidence>
<proteinExistence type="predicted"/>
<dbReference type="SUPFAM" id="SSF54862">
    <property type="entry name" value="4Fe-4S ferredoxins"/>
    <property type="match status" value="1"/>
</dbReference>
<gene>
    <name evidence="6" type="ORF">MNB_SV-9-27</name>
</gene>
<dbReference type="GO" id="GO:0046872">
    <property type="term" value="F:metal ion binding"/>
    <property type="evidence" value="ECO:0007669"/>
    <property type="project" value="UniProtKB-KW"/>
</dbReference>
<accession>A0A1W1BNF9</accession>
<keyword evidence="3" id="KW-0408">Iron</keyword>
<dbReference type="GO" id="GO:0051539">
    <property type="term" value="F:4 iron, 4 sulfur cluster binding"/>
    <property type="evidence" value="ECO:0007669"/>
    <property type="project" value="UniProtKB-KW"/>
</dbReference>
<protein>
    <submittedName>
        <fullName evidence="6">Glutamate synthase [NADPH] small chain</fullName>
        <ecNumber evidence="6">1.4.1.13</ecNumber>
    </submittedName>
</protein>
<dbReference type="GO" id="GO:0016020">
    <property type="term" value="C:membrane"/>
    <property type="evidence" value="ECO:0007669"/>
    <property type="project" value="InterPro"/>
</dbReference>
<dbReference type="GO" id="GO:0016651">
    <property type="term" value="F:oxidoreductase activity, acting on NAD(P)H"/>
    <property type="evidence" value="ECO:0007669"/>
    <property type="project" value="InterPro"/>
</dbReference>
<dbReference type="InterPro" id="IPR010226">
    <property type="entry name" value="NADH_quinone_OxRdtase_chainI"/>
</dbReference>
<evidence type="ECO:0000256" key="4">
    <source>
        <dbReference type="ARBA" id="ARBA00023014"/>
    </source>
</evidence>
<dbReference type="GO" id="GO:0004355">
    <property type="term" value="F:glutamate synthase (NADPH) activity"/>
    <property type="evidence" value="ECO:0007669"/>
    <property type="project" value="UniProtKB-EC"/>
</dbReference>
<keyword evidence="4" id="KW-0411">Iron-sulfur</keyword>
<feature type="domain" description="4Fe-4S ferredoxin-type" evidence="5">
    <location>
        <begin position="41"/>
        <end position="71"/>
    </location>
</feature>
<dbReference type="InterPro" id="IPR017900">
    <property type="entry name" value="4Fe4S_Fe_S_CS"/>
</dbReference>
<evidence type="ECO:0000256" key="3">
    <source>
        <dbReference type="ARBA" id="ARBA00023004"/>
    </source>
</evidence>
<keyword evidence="2" id="KW-0479">Metal-binding</keyword>
<dbReference type="EC" id="1.4.1.13" evidence="6"/>
<reference evidence="6" key="1">
    <citation type="submission" date="2016-10" db="EMBL/GenBank/DDBJ databases">
        <authorList>
            <person name="de Groot N.N."/>
        </authorList>
    </citation>
    <scope>NUCLEOTIDE SEQUENCE</scope>
</reference>